<name>A0ABV5UC57_9PSEU</name>
<dbReference type="InterPro" id="IPR036388">
    <property type="entry name" value="WH-like_DNA-bd_sf"/>
</dbReference>
<feature type="domain" description="ANTAR" evidence="1">
    <location>
        <begin position="7"/>
        <end position="68"/>
    </location>
</feature>
<dbReference type="SUPFAM" id="SSF52172">
    <property type="entry name" value="CheY-like"/>
    <property type="match status" value="1"/>
</dbReference>
<gene>
    <name evidence="2" type="ORF">ACFFTO_31180</name>
</gene>
<dbReference type="RefSeq" id="WP_378201060.1">
    <property type="nucleotide sequence ID" value="NZ_JBHMBK010000028.1"/>
</dbReference>
<evidence type="ECO:0000313" key="2">
    <source>
        <dbReference type="EMBL" id="MFB9688661.1"/>
    </source>
</evidence>
<comment type="caution">
    <text evidence="2">The sequence shown here is derived from an EMBL/GenBank/DDBJ whole genome shotgun (WGS) entry which is preliminary data.</text>
</comment>
<organism evidence="2 3">
    <name type="scientific">Amycolatopsis plumensis</name>
    <dbReference type="NCBI Taxonomy" id="236508"/>
    <lineage>
        <taxon>Bacteria</taxon>
        <taxon>Bacillati</taxon>
        <taxon>Actinomycetota</taxon>
        <taxon>Actinomycetes</taxon>
        <taxon>Pseudonocardiales</taxon>
        <taxon>Pseudonocardiaceae</taxon>
        <taxon>Amycolatopsis</taxon>
    </lineage>
</organism>
<dbReference type="EMBL" id="JBHMBK010000028">
    <property type="protein sequence ID" value="MFB9688661.1"/>
    <property type="molecule type" value="Genomic_DNA"/>
</dbReference>
<dbReference type="InterPro" id="IPR005561">
    <property type="entry name" value="ANTAR"/>
</dbReference>
<dbReference type="Proteomes" id="UP001589535">
    <property type="component" value="Unassembled WGS sequence"/>
</dbReference>
<dbReference type="Pfam" id="PF03861">
    <property type="entry name" value="ANTAR"/>
    <property type="match status" value="1"/>
</dbReference>
<reference evidence="2 3" key="1">
    <citation type="submission" date="2024-09" db="EMBL/GenBank/DDBJ databases">
        <authorList>
            <person name="Sun Q."/>
            <person name="Mori K."/>
        </authorList>
    </citation>
    <scope>NUCLEOTIDE SEQUENCE [LARGE SCALE GENOMIC DNA]</scope>
    <source>
        <strain evidence="2 3">JCM 13852</strain>
    </source>
</reference>
<dbReference type="Gene3D" id="1.10.10.10">
    <property type="entry name" value="Winged helix-like DNA-binding domain superfamily/Winged helix DNA-binding domain"/>
    <property type="match status" value="1"/>
</dbReference>
<evidence type="ECO:0000259" key="1">
    <source>
        <dbReference type="PROSITE" id="PS50921"/>
    </source>
</evidence>
<accession>A0ABV5UC57</accession>
<keyword evidence="3" id="KW-1185">Reference proteome</keyword>
<proteinExistence type="predicted"/>
<evidence type="ECO:0000313" key="3">
    <source>
        <dbReference type="Proteomes" id="UP001589535"/>
    </source>
</evidence>
<sequence>MTSWRSPDNPADELAQLRDALDTQPVIEQAKGMLMLVRGWNAATAFTALRTISQRTNVKLHEVAAVVVAAGSRTEAGTVSAETFAVVLDQLRQHVLGSAFDTANQEDQSEAG</sequence>
<protein>
    <submittedName>
        <fullName evidence="2">ANTAR domain-containing protein</fullName>
    </submittedName>
</protein>
<dbReference type="PROSITE" id="PS50921">
    <property type="entry name" value="ANTAR"/>
    <property type="match status" value="1"/>
</dbReference>
<dbReference type="InterPro" id="IPR011006">
    <property type="entry name" value="CheY-like_superfamily"/>
</dbReference>
<dbReference type="SMART" id="SM01012">
    <property type="entry name" value="ANTAR"/>
    <property type="match status" value="1"/>
</dbReference>